<evidence type="ECO:0000259" key="4">
    <source>
        <dbReference type="PROSITE" id="PS50893"/>
    </source>
</evidence>
<dbReference type="CDD" id="cd03225">
    <property type="entry name" value="ABC_cobalt_CbiO_domain1"/>
    <property type="match status" value="1"/>
</dbReference>
<protein>
    <submittedName>
        <fullName evidence="5">ABC-type tungstate transport system, ATP-binding protein</fullName>
    </submittedName>
</protein>
<dbReference type="STRING" id="999894.TDIS_1821"/>
<accession>A0A179D1Z8</accession>
<dbReference type="PROSITE" id="PS50893">
    <property type="entry name" value="ABC_TRANSPORTER_2"/>
    <property type="match status" value="1"/>
</dbReference>
<dbReference type="PANTHER" id="PTHR43423">
    <property type="entry name" value="ABC TRANSPORTER I FAMILY MEMBER 17"/>
    <property type="match status" value="1"/>
</dbReference>
<keyword evidence="1" id="KW-0813">Transport</keyword>
<evidence type="ECO:0000313" key="6">
    <source>
        <dbReference type="Proteomes" id="UP000078390"/>
    </source>
</evidence>
<dbReference type="Pfam" id="PF00005">
    <property type="entry name" value="ABC_tran"/>
    <property type="match status" value="1"/>
</dbReference>
<comment type="caution">
    <text evidence="5">The sequence shown here is derived from an EMBL/GenBank/DDBJ whole genome shotgun (WGS) entry which is preliminary data.</text>
</comment>
<keyword evidence="3 5" id="KW-0067">ATP-binding</keyword>
<proteinExistence type="predicted"/>
<dbReference type="SUPFAM" id="SSF52540">
    <property type="entry name" value="P-loop containing nucleoside triphosphate hydrolases"/>
    <property type="match status" value="1"/>
</dbReference>
<dbReference type="GO" id="GO:0016020">
    <property type="term" value="C:membrane"/>
    <property type="evidence" value="ECO:0007669"/>
    <property type="project" value="InterPro"/>
</dbReference>
<organism evidence="5 6">
    <name type="scientific">Thermosulfurimonas dismutans</name>
    <dbReference type="NCBI Taxonomy" id="999894"/>
    <lineage>
        <taxon>Bacteria</taxon>
        <taxon>Pseudomonadati</taxon>
        <taxon>Thermodesulfobacteriota</taxon>
        <taxon>Thermodesulfobacteria</taxon>
        <taxon>Thermodesulfobacteriales</taxon>
        <taxon>Thermodesulfobacteriaceae</taxon>
        <taxon>Thermosulfurimonas</taxon>
    </lineage>
</organism>
<dbReference type="InterPro" id="IPR003439">
    <property type="entry name" value="ABC_transporter-like_ATP-bd"/>
</dbReference>
<keyword evidence="2" id="KW-0547">Nucleotide-binding</keyword>
<dbReference type="AlphaFoldDB" id="A0A179D1Z8"/>
<dbReference type="Proteomes" id="UP000078390">
    <property type="component" value="Unassembled WGS sequence"/>
</dbReference>
<dbReference type="GO" id="GO:0005524">
    <property type="term" value="F:ATP binding"/>
    <property type="evidence" value="ECO:0007669"/>
    <property type="project" value="UniProtKB-KW"/>
</dbReference>
<dbReference type="InterPro" id="IPR027417">
    <property type="entry name" value="P-loop_NTPase"/>
</dbReference>
<dbReference type="InterPro" id="IPR003593">
    <property type="entry name" value="AAA+_ATPase"/>
</dbReference>
<evidence type="ECO:0000313" key="5">
    <source>
        <dbReference type="EMBL" id="OAQ20094.1"/>
    </source>
</evidence>
<sequence length="337" mass="37939">MIPLYEIKNLIHKYGEKVALKIDNLTISDRGVTALLGPNGAGKSTLLRLLALVEKPTQGQIYLRGEPVGPFCKAFRKVTLLPQQPYLLKRSVFENIAYGLKIRGKKKNLRQKVCEVLSWVGLDPDQFLHRPWYALSGGEAQRVALASRLVLQPEVLLLDEPTASVDAKSAQLIKEAVTKAVSLWGTSLIIATHDWAWINEIADRTLYLIKGHVLPSEMSNLIFGPWTVNGRFWEKRFRDGQRLLLEPPPSKDMDIALISSSSVEIFGNPKPVHDQNLLSFWVTRLNLKTKSGQILVTFSLEDVSFTLEFSKEKFSSYGFVPGKKVWLSFPKKASAWL</sequence>
<dbReference type="GO" id="GO:0055085">
    <property type="term" value="P:transmembrane transport"/>
    <property type="evidence" value="ECO:0007669"/>
    <property type="project" value="InterPro"/>
</dbReference>
<gene>
    <name evidence="5" type="ORF">TDIS_1821</name>
</gene>
<dbReference type="RefSeq" id="WP_068671526.1">
    <property type="nucleotide sequence ID" value="NZ_LWLG01000016.1"/>
</dbReference>
<feature type="domain" description="ABC transporter" evidence="4">
    <location>
        <begin position="5"/>
        <end position="235"/>
    </location>
</feature>
<evidence type="ECO:0000256" key="1">
    <source>
        <dbReference type="ARBA" id="ARBA00022448"/>
    </source>
</evidence>
<dbReference type="Gene3D" id="3.40.50.300">
    <property type="entry name" value="P-loop containing nucleotide triphosphate hydrolases"/>
    <property type="match status" value="1"/>
</dbReference>
<dbReference type="EMBL" id="LWLG01000016">
    <property type="protein sequence ID" value="OAQ20094.1"/>
    <property type="molecule type" value="Genomic_DNA"/>
</dbReference>
<evidence type="ECO:0000256" key="3">
    <source>
        <dbReference type="ARBA" id="ARBA00022840"/>
    </source>
</evidence>
<name>A0A179D1Z8_9BACT</name>
<evidence type="ECO:0000256" key="2">
    <source>
        <dbReference type="ARBA" id="ARBA00022741"/>
    </source>
</evidence>
<dbReference type="SMART" id="SM00382">
    <property type="entry name" value="AAA"/>
    <property type="match status" value="1"/>
</dbReference>
<dbReference type="InterPro" id="IPR015856">
    <property type="entry name" value="ABC_transpr_CbiO/EcfA_su"/>
</dbReference>
<dbReference type="PANTHER" id="PTHR43423:SF1">
    <property type="entry name" value="ABC TRANSPORTER I FAMILY MEMBER 17"/>
    <property type="match status" value="1"/>
</dbReference>
<reference evidence="5 6" key="1">
    <citation type="submission" date="2016-04" db="EMBL/GenBank/DDBJ databases">
        <title>Genome analysis of Thermosulfurimonas dismutans, the first thermophilic sulfur-disproportionating bacterium of the phylum Thermodesulfobacteria.</title>
        <authorList>
            <person name="Mardanov A.V."/>
            <person name="Beletsky A.V."/>
            <person name="Kadnikov V.V."/>
            <person name="Slobodkin A.I."/>
            <person name="Ravin N.V."/>
        </authorList>
    </citation>
    <scope>NUCLEOTIDE SEQUENCE [LARGE SCALE GENOMIC DNA]</scope>
    <source>
        <strain evidence="5 6">S95</strain>
    </source>
</reference>
<dbReference type="GO" id="GO:0016887">
    <property type="term" value="F:ATP hydrolysis activity"/>
    <property type="evidence" value="ECO:0007669"/>
    <property type="project" value="InterPro"/>
</dbReference>
<keyword evidence="6" id="KW-1185">Reference proteome</keyword>